<dbReference type="InterPro" id="IPR016040">
    <property type="entry name" value="NAD(P)-bd_dom"/>
</dbReference>
<comment type="catalytic activity">
    <reaction evidence="1 7">
        <text>GDP-alpha-D-mannose = GDP-4-dehydro-alpha-D-rhamnose + H2O</text>
        <dbReference type="Rhea" id="RHEA:23820"/>
        <dbReference type="ChEBI" id="CHEBI:15377"/>
        <dbReference type="ChEBI" id="CHEBI:57527"/>
        <dbReference type="ChEBI" id="CHEBI:57964"/>
        <dbReference type="EC" id="4.2.1.47"/>
    </reaction>
</comment>
<evidence type="ECO:0000256" key="1">
    <source>
        <dbReference type="ARBA" id="ARBA00000188"/>
    </source>
</evidence>
<accession>A0A1F6DCD7</accession>
<dbReference type="GO" id="GO:0008446">
    <property type="term" value="F:GDP-mannose 4,6-dehydratase activity"/>
    <property type="evidence" value="ECO:0007669"/>
    <property type="project" value="UniProtKB-UniRule"/>
</dbReference>
<organism evidence="9 10">
    <name type="scientific">Candidatus Kaiserbacteria bacterium RIFCSPHIGHO2_02_FULL_50_50</name>
    <dbReference type="NCBI Taxonomy" id="1798492"/>
    <lineage>
        <taxon>Bacteria</taxon>
        <taxon>Candidatus Kaiseribacteriota</taxon>
    </lineage>
</organism>
<dbReference type="FunFam" id="3.40.50.720:FF:000924">
    <property type="entry name" value="GDP-mannose 4,6 dehydratase"/>
    <property type="match status" value="1"/>
</dbReference>
<comment type="caution">
    <text evidence="9">The sequence shown here is derived from an EMBL/GenBank/DDBJ whole genome shotgun (WGS) entry which is preliminary data.</text>
</comment>
<reference evidence="9 10" key="1">
    <citation type="journal article" date="2016" name="Nat. Commun.">
        <title>Thousands of microbial genomes shed light on interconnected biogeochemical processes in an aquifer system.</title>
        <authorList>
            <person name="Anantharaman K."/>
            <person name="Brown C.T."/>
            <person name="Hug L.A."/>
            <person name="Sharon I."/>
            <person name="Castelle C.J."/>
            <person name="Probst A.J."/>
            <person name="Thomas B.C."/>
            <person name="Singh A."/>
            <person name="Wilkins M.J."/>
            <person name="Karaoz U."/>
            <person name="Brodie E.L."/>
            <person name="Williams K.H."/>
            <person name="Hubbard S.S."/>
            <person name="Banfield J.F."/>
        </authorList>
    </citation>
    <scope>NUCLEOTIDE SEQUENCE [LARGE SCALE GENOMIC DNA]</scope>
</reference>
<sequence length="344" mass="38797">MTKVALITGITGQDGSYLAELLLSKGYEVHGVIRRTSTEASKWRIAHLLEEKVLHLHYGDMSDSLSIYRIIAELKPDEIYNLAAQSHVRDSFDLPQYTLSVDGGGTLHVLEAVRLAGLAKKTRVYQASTSEIFGEAPPPQSEATPFWPRSPYGCAKVYAHYLSRNYREAYGMFVCSGFLFNHESERRGELFVTRTITRHAARIALGYDDPIPFSNPSSRRDWGHAKDFVVAMWLMLQQESPDDFVIATGEQHSNREFTERVFGLLGIHVEWHGEGTDEVCIRADTGEIVGYIEPTLYRPTDVTNLHGDATKARTKLGWKPQVTFDELVREMTVADFERAKKGII</sequence>
<keyword evidence="5 7" id="KW-0456">Lyase</keyword>
<protein>
    <recommendedName>
        <fullName evidence="4 7">GDP-mannose 4,6-dehydratase</fullName>
        <ecNumber evidence="4 7">4.2.1.47</ecNumber>
    </recommendedName>
    <alternativeName>
        <fullName evidence="7">GDP-D-mannose dehydratase</fullName>
    </alternativeName>
</protein>
<dbReference type="Pfam" id="PF16363">
    <property type="entry name" value="GDP_Man_Dehyd"/>
    <property type="match status" value="1"/>
</dbReference>
<dbReference type="STRING" id="1798492.A3C89_01625"/>
<dbReference type="EC" id="4.2.1.47" evidence="4 7"/>
<dbReference type="GO" id="GO:0042351">
    <property type="term" value="P:'de novo' GDP-L-fucose biosynthetic process"/>
    <property type="evidence" value="ECO:0007669"/>
    <property type="project" value="TreeGrafter"/>
</dbReference>
<dbReference type="EMBL" id="MFLF01000020">
    <property type="protein sequence ID" value="OGG59089.1"/>
    <property type="molecule type" value="Genomic_DNA"/>
</dbReference>
<dbReference type="SUPFAM" id="SSF51735">
    <property type="entry name" value="NAD(P)-binding Rossmann-fold domains"/>
    <property type="match status" value="1"/>
</dbReference>
<comment type="cofactor">
    <cofactor evidence="2 7">
        <name>NADP(+)</name>
        <dbReference type="ChEBI" id="CHEBI:58349"/>
    </cofactor>
</comment>
<name>A0A1F6DCD7_9BACT</name>
<dbReference type="HAMAP" id="MF_00955">
    <property type="entry name" value="GDP_Man_dehydratase"/>
    <property type="match status" value="1"/>
</dbReference>
<comment type="caution">
    <text evidence="7">Lacks conserved residue(s) required for the propagation of feature annotation.</text>
</comment>
<comment type="similarity">
    <text evidence="3 7">Belongs to the NAD(P)-dependent epimerase/dehydratase family. GDP-mannose 4,6-dehydratase subfamily.</text>
</comment>
<evidence type="ECO:0000313" key="9">
    <source>
        <dbReference type="EMBL" id="OGG59089.1"/>
    </source>
</evidence>
<dbReference type="InterPro" id="IPR006368">
    <property type="entry name" value="GDP_Man_deHydtase"/>
</dbReference>
<dbReference type="Gene3D" id="3.40.50.720">
    <property type="entry name" value="NAD(P)-binding Rossmann-like Domain"/>
    <property type="match status" value="1"/>
</dbReference>
<evidence type="ECO:0000256" key="2">
    <source>
        <dbReference type="ARBA" id="ARBA00001937"/>
    </source>
</evidence>
<dbReference type="InterPro" id="IPR036291">
    <property type="entry name" value="NAD(P)-bd_dom_sf"/>
</dbReference>
<dbReference type="CDD" id="cd05260">
    <property type="entry name" value="GDP_MD_SDR_e"/>
    <property type="match status" value="1"/>
</dbReference>
<dbReference type="PANTHER" id="PTHR43715:SF1">
    <property type="entry name" value="GDP-MANNOSE 4,6 DEHYDRATASE"/>
    <property type="match status" value="1"/>
</dbReference>
<evidence type="ECO:0000313" key="10">
    <source>
        <dbReference type="Proteomes" id="UP000178794"/>
    </source>
</evidence>
<feature type="domain" description="NAD(P)-binding" evidence="8">
    <location>
        <begin position="6"/>
        <end position="331"/>
    </location>
</feature>
<evidence type="ECO:0000256" key="7">
    <source>
        <dbReference type="HAMAP-Rule" id="MF_00955"/>
    </source>
</evidence>
<evidence type="ECO:0000256" key="4">
    <source>
        <dbReference type="ARBA" id="ARBA00011989"/>
    </source>
</evidence>
<dbReference type="NCBIfam" id="TIGR01472">
    <property type="entry name" value="gmd"/>
    <property type="match status" value="1"/>
</dbReference>
<dbReference type="Proteomes" id="UP000178794">
    <property type="component" value="Unassembled WGS sequence"/>
</dbReference>
<comment type="function">
    <text evidence="6 7">Catalyzes the conversion of GDP-D-mannose to GDP-4-dehydro-6-deoxy-D-mannose.</text>
</comment>
<dbReference type="Gene3D" id="3.90.25.10">
    <property type="entry name" value="UDP-galactose 4-epimerase, domain 1"/>
    <property type="match status" value="1"/>
</dbReference>
<dbReference type="PANTHER" id="PTHR43715">
    <property type="entry name" value="GDP-MANNOSE 4,6-DEHYDRATASE"/>
    <property type="match status" value="1"/>
</dbReference>
<gene>
    <name evidence="7" type="primary">gmd</name>
    <name evidence="9" type="ORF">A3C89_01625</name>
</gene>
<keyword evidence="7" id="KW-0521">NADP</keyword>
<evidence type="ECO:0000256" key="5">
    <source>
        <dbReference type="ARBA" id="ARBA00023239"/>
    </source>
</evidence>
<evidence type="ECO:0000256" key="3">
    <source>
        <dbReference type="ARBA" id="ARBA00009263"/>
    </source>
</evidence>
<evidence type="ECO:0000259" key="8">
    <source>
        <dbReference type="Pfam" id="PF16363"/>
    </source>
</evidence>
<proteinExistence type="inferred from homology"/>
<dbReference type="GO" id="GO:0070401">
    <property type="term" value="F:NADP+ binding"/>
    <property type="evidence" value="ECO:0007669"/>
    <property type="project" value="UniProtKB-UniRule"/>
</dbReference>
<dbReference type="AlphaFoldDB" id="A0A1F6DCD7"/>
<evidence type="ECO:0000256" key="6">
    <source>
        <dbReference type="ARBA" id="ARBA00059383"/>
    </source>
</evidence>